<keyword evidence="2" id="KW-1185">Reference proteome</keyword>
<dbReference type="EMBL" id="CP036274">
    <property type="protein sequence ID" value="QDU27235.1"/>
    <property type="molecule type" value="Genomic_DNA"/>
</dbReference>
<dbReference type="AlphaFoldDB" id="A0A517YAH6"/>
<dbReference type="Proteomes" id="UP000315017">
    <property type="component" value="Chromosome"/>
</dbReference>
<evidence type="ECO:0000313" key="1">
    <source>
        <dbReference type="EMBL" id="QDU27235.1"/>
    </source>
</evidence>
<proteinExistence type="predicted"/>
<protein>
    <recommendedName>
        <fullName evidence="3">DUF1257 domain-containing protein</fullName>
    </recommendedName>
</protein>
<accession>A0A517YAH6</accession>
<dbReference type="RefSeq" id="WP_145088093.1">
    <property type="nucleotide sequence ID" value="NZ_CP036274.1"/>
</dbReference>
<name>A0A517YAH6_9BACT</name>
<dbReference type="KEGG" id="aagg:ETAA8_23220"/>
<organism evidence="1 2">
    <name type="scientific">Anatilimnocola aggregata</name>
    <dbReference type="NCBI Taxonomy" id="2528021"/>
    <lineage>
        <taxon>Bacteria</taxon>
        <taxon>Pseudomonadati</taxon>
        <taxon>Planctomycetota</taxon>
        <taxon>Planctomycetia</taxon>
        <taxon>Pirellulales</taxon>
        <taxon>Pirellulaceae</taxon>
        <taxon>Anatilimnocola</taxon>
    </lineage>
</organism>
<sequence>MSHIVQIQTQVRDPVAIASACERLRLSPPIHRTVQLFSRQETGLAVELPGWRYPVVCQLASGEVRYDNYNGRWGAQVELDRLLQTYAIEKTKLEARRKGHRVTEQSLQDGSVKLVIHVGA</sequence>
<reference evidence="1 2" key="1">
    <citation type="submission" date="2019-02" db="EMBL/GenBank/DDBJ databases">
        <title>Deep-cultivation of Planctomycetes and their phenomic and genomic characterization uncovers novel biology.</title>
        <authorList>
            <person name="Wiegand S."/>
            <person name="Jogler M."/>
            <person name="Boedeker C."/>
            <person name="Pinto D."/>
            <person name="Vollmers J."/>
            <person name="Rivas-Marin E."/>
            <person name="Kohn T."/>
            <person name="Peeters S.H."/>
            <person name="Heuer A."/>
            <person name="Rast P."/>
            <person name="Oberbeckmann S."/>
            <person name="Bunk B."/>
            <person name="Jeske O."/>
            <person name="Meyerdierks A."/>
            <person name="Storesund J.E."/>
            <person name="Kallscheuer N."/>
            <person name="Luecker S."/>
            <person name="Lage O.M."/>
            <person name="Pohl T."/>
            <person name="Merkel B.J."/>
            <person name="Hornburger P."/>
            <person name="Mueller R.-W."/>
            <person name="Bruemmer F."/>
            <person name="Labrenz M."/>
            <person name="Spormann A.M."/>
            <person name="Op den Camp H."/>
            <person name="Overmann J."/>
            <person name="Amann R."/>
            <person name="Jetten M.S.M."/>
            <person name="Mascher T."/>
            <person name="Medema M.H."/>
            <person name="Devos D.P."/>
            <person name="Kaster A.-K."/>
            <person name="Ovreas L."/>
            <person name="Rohde M."/>
            <person name="Galperin M.Y."/>
            <person name="Jogler C."/>
        </authorList>
    </citation>
    <scope>NUCLEOTIDE SEQUENCE [LARGE SCALE GENOMIC DNA]</scope>
    <source>
        <strain evidence="1 2">ETA_A8</strain>
    </source>
</reference>
<gene>
    <name evidence="1" type="ORF">ETAA8_23220</name>
</gene>
<dbReference type="OrthoDB" id="274993at2"/>
<evidence type="ECO:0008006" key="3">
    <source>
        <dbReference type="Google" id="ProtNLM"/>
    </source>
</evidence>
<evidence type="ECO:0000313" key="2">
    <source>
        <dbReference type="Proteomes" id="UP000315017"/>
    </source>
</evidence>